<evidence type="ECO:0000313" key="10">
    <source>
        <dbReference type="Proteomes" id="UP000008467"/>
    </source>
</evidence>
<dbReference type="SUPFAM" id="SSF49785">
    <property type="entry name" value="Galactose-binding domain-like"/>
    <property type="match status" value="1"/>
</dbReference>
<dbReference type="SUPFAM" id="SSF51445">
    <property type="entry name" value="(Trans)glycosidases"/>
    <property type="match status" value="1"/>
</dbReference>
<dbReference type="Pfam" id="PF00942">
    <property type="entry name" value="CBM_3"/>
    <property type="match status" value="1"/>
</dbReference>
<dbReference type="InterPro" id="IPR036966">
    <property type="entry name" value="CBM3_sf"/>
</dbReference>
<dbReference type="eggNOG" id="COG3250">
    <property type="taxonomic scope" value="Bacteria"/>
</dbReference>
<dbReference type="InterPro" id="IPR008965">
    <property type="entry name" value="CBM2/CBM3_carb-bd_dom_sf"/>
</dbReference>
<keyword evidence="4" id="KW-0326">Glycosidase</keyword>
<evidence type="ECO:0000256" key="4">
    <source>
        <dbReference type="ARBA" id="ARBA00023295"/>
    </source>
</evidence>
<dbReference type="InterPro" id="IPR017853">
    <property type="entry name" value="GH"/>
</dbReference>
<keyword evidence="3" id="KW-0119">Carbohydrate metabolism</keyword>
<gene>
    <name evidence="9" type="ordered locus">Clole_1968</name>
</gene>
<dbReference type="SUPFAM" id="SSF49384">
    <property type="entry name" value="Carbohydrate-binding domain"/>
    <property type="match status" value="1"/>
</dbReference>
<keyword evidence="4" id="KW-0378">Hydrolase</keyword>
<evidence type="ECO:0000256" key="3">
    <source>
        <dbReference type="ARBA" id="ARBA00023277"/>
    </source>
</evidence>
<evidence type="ECO:0000259" key="8">
    <source>
        <dbReference type="PROSITE" id="PS51172"/>
    </source>
</evidence>
<evidence type="ECO:0000256" key="5">
    <source>
        <dbReference type="ARBA" id="ARBA00023326"/>
    </source>
</evidence>
<keyword evidence="10" id="KW-1185">Reference proteome</keyword>
<dbReference type="Gene3D" id="3.20.20.80">
    <property type="entry name" value="Glycosidases"/>
    <property type="match status" value="1"/>
</dbReference>
<keyword evidence="2" id="KW-0136">Cellulose degradation</keyword>
<feature type="domain" description="F5/8 type C" evidence="7">
    <location>
        <begin position="338"/>
        <end position="476"/>
    </location>
</feature>
<dbReference type="Proteomes" id="UP000008467">
    <property type="component" value="Chromosome"/>
</dbReference>
<feature type="chain" id="PRO_5003284197" evidence="6">
    <location>
        <begin position="28"/>
        <end position="1002"/>
    </location>
</feature>
<evidence type="ECO:0000313" key="9">
    <source>
        <dbReference type="EMBL" id="ADZ83685.1"/>
    </source>
</evidence>
<dbReference type="RefSeq" id="WP_013656979.1">
    <property type="nucleotide sequence ID" value="NC_015275.1"/>
</dbReference>
<dbReference type="HOGENOM" id="CLU_299297_0_0_9"/>
<dbReference type="Gene3D" id="2.60.40.710">
    <property type="entry name" value="Endoglucanase-like"/>
    <property type="match status" value="1"/>
</dbReference>
<dbReference type="InterPro" id="IPR013783">
    <property type="entry name" value="Ig-like_fold"/>
</dbReference>
<name>F2JPM5_CELLD</name>
<dbReference type="GO" id="GO:0030245">
    <property type="term" value="P:cellulose catabolic process"/>
    <property type="evidence" value="ECO:0007669"/>
    <property type="project" value="UniProtKB-KW"/>
</dbReference>
<feature type="domain" description="CBM3" evidence="8">
    <location>
        <begin position="851"/>
        <end position="1002"/>
    </location>
</feature>
<dbReference type="InterPro" id="IPR000421">
    <property type="entry name" value="FA58C"/>
</dbReference>
<protein>
    <submittedName>
        <fullName evidence="9">Type 3a cellulose-binding domain protein</fullName>
    </submittedName>
</protein>
<sequence>MKKNGLRGLVQALVMFVMITSSSIIFAATDANHPGFRVEGRFLYDNQGEKTILYGINKMVVWMDKDGQPSFSEIAKTGANCVRIVWTTKDGTAEELDTAIRNCRAEHMIPMVELHDATGDFSKLTSLIDWWVDPDTVNVIKKHEEYLLINIGNEVGDANVSDTTFTNGYIEAVTRMRAAGIHVPLIIDASTWGQDINKLQACGPDILAADPDSNLMFSAHLWWPYMYGHSDQKVIDELTESANMGLPLVIGEFANQWEQTTQGQIPYKTIMEYCAKLEIGYLIWSWGPGNNPQTFLDMTTDGTFDTMQDWAKEMVFENQYALANLAEKPASMLTSLPAGMPNEPLPSGNLAQGKTVTYSTKESSAFEGNCITDGDLSTRWASDANSQTDWVCIDLGETKEINEVLIKWENAYATQYQIQVSNDANTWTDVYRTYNGKGGSEDISISASGRYIRIYCTQKYGYTWGYSIYEVGIYGPESKEAASVSPTVAVFDKNVTNQEDLVFTLDSKANILVSVKNGSAILNRGSDYVISGETLTITKEYLANLEKGTIQLTLVYDSGVNPVMNIAIGDTSPISSLSPSRVEFNKKNGADKDITITLNNSNNTLFGIFNGTQSLVEGIDYSVNGKAVIISKSYLATLTLGTTNLKFNFEKGTDLSLMVVVTDSSESSVLVATTAAFEKAAQADINATMILNGNTLASILNGEVALVEGTDYTVNNSTAIISKDYLKTLSIGQTTLTFVFSAGANATLTVTVTNTVPDSAITPTLGEFDIAVPKDMMIELMLNGNTFEKITNGSYTLVKGVDYTINETTITLSKNYLATLKMGTSLLTFVFSGGSNQKLSIKIQDTSTVPPTTHLQVTFNNCNLSEKTNSLMPRFKVTNTGADAIDLSDVRLRYYFTTDGNQENFFWCDWSQVGNSNVKGTFVKMDNPTEAADCYLEISFLEAAGSIMPNTTIDLQCRFAKSDWTNYNQANDYSFNNNGFDYKTWDKITLYYNDSLISGIEP</sequence>
<dbReference type="SUPFAM" id="SSF81296">
    <property type="entry name" value="E set domains"/>
    <property type="match status" value="4"/>
</dbReference>
<dbReference type="Gene3D" id="2.60.40.10">
    <property type="entry name" value="Immunoglobulins"/>
    <property type="match status" value="4"/>
</dbReference>
<evidence type="ECO:0000256" key="2">
    <source>
        <dbReference type="ARBA" id="ARBA00023001"/>
    </source>
</evidence>
<dbReference type="Pfam" id="PF03442">
    <property type="entry name" value="CBM_X2"/>
    <property type="match status" value="4"/>
</dbReference>
<dbReference type="PROSITE" id="PS50022">
    <property type="entry name" value="FA58C_3"/>
    <property type="match status" value="1"/>
</dbReference>
<dbReference type="InterPro" id="IPR014756">
    <property type="entry name" value="Ig_E-set"/>
</dbReference>
<dbReference type="AlphaFoldDB" id="F2JPM5"/>
<dbReference type="Gene3D" id="2.60.120.260">
    <property type="entry name" value="Galactose-binding domain-like"/>
    <property type="match status" value="1"/>
</dbReference>
<reference evidence="9 10" key="1">
    <citation type="journal article" date="2011" name="J. Bacteriol.">
        <title>Complete genome sequence of the cellulose-degrading bacterium Cellulosilyticum lentocellum.</title>
        <authorList>
            <consortium name="US DOE Joint Genome Institute"/>
            <person name="Miller D.A."/>
            <person name="Suen G."/>
            <person name="Bruce D."/>
            <person name="Copeland A."/>
            <person name="Cheng J.F."/>
            <person name="Detter C."/>
            <person name="Goodwin L.A."/>
            <person name="Han C.S."/>
            <person name="Hauser L.J."/>
            <person name="Land M.L."/>
            <person name="Lapidus A."/>
            <person name="Lucas S."/>
            <person name="Meincke L."/>
            <person name="Pitluck S."/>
            <person name="Tapia R."/>
            <person name="Teshima H."/>
            <person name="Woyke T."/>
            <person name="Fox B.G."/>
            <person name="Angert E.R."/>
            <person name="Currie C.R."/>
        </authorList>
    </citation>
    <scope>NUCLEOTIDE SEQUENCE [LARGE SCALE GENOMIC DNA]</scope>
    <source>
        <strain evidence="10">ATCC 49066 / DSM 5427 / NCIMB 11756 / RHM5</strain>
    </source>
</reference>
<keyword evidence="1 6" id="KW-0732">Signal</keyword>
<evidence type="ECO:0000259" key="7">
    <source>
        <dbReference type="PROSITE" id="PS50022"/>
    </source>
</evidence>
<dbReference type="SMART" id="SM01067">
    <property type="entry name" value="CBM_3"/>
    <property type="match status" value="1"/>
</dbReference>
<dbReference type="eggNOG" id="COG2911">
    <property type="taxonomic scope" value="Bacteria"/>
</dbReference>
<dbReference type="InterPro" id="IPR001956">
    <property type="entry name" value="CBM3"/>
</dbReference>
<dbReference type="EMBL" id="CP002582">
    <property type="protein sequence ID" value="ADZ83685.1"/>
    <property type="molecule type" value="Genomic_DNA"/>
</dbReference>
<dbReference type="eggNOG" id="COG2730">
    <property type="taxonomic scope" value="Bacteria"/>
</dbReference>
<keyword evidence="5" id="KW-0624">Polysaccharide degradation</keyword>
<proteinExistence type="predicted"/>
<dbReference type="GO" id="GO:0030248">
    <property type="term" value="F:cellulose binding"/>
    <property type="evidence" value="ECO:0007669"/>
    <property type="project" value="InterPro"/>
</dbReference>
<feature type="signal peptide" evidence="6">
    <location>
        <begin position="1"/>
        <end position="27"/>
    </location>
</feature>
<dbReference type="GO" id="GO:0016798">
    <property type="term" value="F:hydrolase activity, acting on glycosyl bonds"/>
    <property type="evidence" value="ECO:0007669"/>
    <property type="project" value="UniProtKB-KW"/>
</dbReference>
<evidence type="ECO:0000256" key="1">
    <source>
        <dbReference type="ARBA" id="ARBA00022729"/>
    </source>
</evidence>
<dbReference type="Pfam" id="PF22633">
    <property type="entry name" value="F5_F8_type_C_2"/>
    <property type="match status" value="1"/>
</dbReference>
<dbReference type="InterPro" id="IPR008979">
    <property type="entry name" value="Galactose-bd-like_sf"/>
</dbReference>
<dbReference type="KEGG" id="cle:Clole_1968"/>
<evidence type="ECO:0000256" key="6">
    <source>
        <dbReference type="SAM" id="SignalP"/>
    </source>
</evidence>
<accession>F2JPM5</accession>
<dbReference type="eggNOG" id="COG5492">
    <property type="taxonomic scope" value="Bacteria"/>
</dbReference>
<organism evidence="9 10">
    <name type="scientific">Cellulosilyticum lentocellum (strain ATCC 49066 / DSM 5427 / NCIMB 11756 / RHM5)</name>
    <name type="common">Clostridium lentocellum</name>
    <dbReference type="NCBI Taxonomy" id="642492"/>
    <lineage>
        <taxon>Bacteria</taxon>
        <taxon>Bacillati</taxon>
        <taxon>Bacillota</taxon>
        <taxon>Clostridia</taxon>
        <taxon>Lachnospirales</taxon>
        <taxon>Cellulosilyticaceae</taxon>
        <taxon>Cellulosilyticum</taxon>
    </lineage>
</organism>
<dbReference type="InterPro" id="IPR005102">
    <property type="entry name" value="Carbo-bd_X2"/>
</dbReference>
<dbReference type="PROSITE" id="PS51172">
    <property type="entry name" value="CBM3"/>
    <property type="match status" value="1"/>
</dbReference>
<dbReference type="STRING" id="642492.Clole_1968"/>